<dbReference type="GO" id="GO:0005576">
    <property type="term" value="C:extracellular region"/>
    <property type="evidence" value="ECO:0007669"/>
    <property type="project" value="UniProtKB-SubCell"/>
</dbReference>
<dbReference type="EC" id="3.1.1.74" evidence="3"/>
<feature type="chain" id="PRO_5034441846" description="cutinase" evidence="13">
    <location>
        <begin position="18"/>
        <end position="236"/>
    </location>
</feature>
<organism evidence="14 15">
    <name type="scientific">Fusarium austroafricanum</name>
    <dbReference type="NCBI Taxonomy" id="2364996"/>
    <lineage>
        <taxon>Eukaryota</taxon>
        <taxon>Fungi</taxon>
        <taxon>Dikarya</taxon>
        <taxon>Ascomycota</taxon>
        <taxon>Pezizomycotina</taxon>
        <taxon>Sordariomycetes</taxon>
        <taxon>Hypocreomycetidae</taxon>
        <taxon>Hypocreales</taxon>
        <taxon>Nectriaceae</taxon>
        <taxon>Fusarium</taxon>
        <taxon>Fusarium concolor species complex</taxon>
    </lineage>
</organism>
<dbReference type="AlphaFoldDB" id="A0A8H4P8A4"/>
<dbReference type="SUPFAM" id="SSF53474">
    <property type="entry name" value="alpha/beta-Hydrolases"/>
    <property type="match status" value="1"/>
</dbReference>
<accession>A0A8H4P8A4</accession>
<evidence type="ECO:0000256" key="8">
    <source>
        <dbReference type="ARBA" id="ARBA00023026"/>
    </source>
</evidence>
<keyword evidence="5" id="KW-0964">Secreted</keyword>
<sequence length="236" mass="24864">MYAAYITSFLLAAGAIATPILSTRETGLANPDVSLLEARGLLTRDDLQNGDSSKCPKAILIYARGSTEPGNIGITVGPILVEAMQALIPDIWVQGVGGPYKADLPSNFLPDGTNAASINEAKRLFQMSHDKCPNTPVVTAGYSQGTAVVGYALSQLAGAVQNQVLGAALFGYTKNKQLGGRILNFPTDRTKVFCLPTDLVCDGALFILPAHFLYGADAAIPGPQFLVAPIQKKKND</sequence>
<feature type="disulfide bond" evidence="12">
    <location>
        <begin position="55"/>
        <end position="132"/>
    </location>
</feature>
<dbReference type="SMART" id="SM01110">
    <property type="entry name" value="Cutinase"/>
    <property type="match status" value="1"/>
</dbReference>
<gene>
    <name evidence="14" type="ORF">F53441_5331</name>
</gene>
<evidence type="ECO:0000313" key="15">
    <source>
        <dbReference type="Proteomes" id="UP000605986"/>
    </source>
</evidence>
<comment type="similarity">
    <text evidence="2">Belongs to the cutinase family.</text>
</comment>
<feature type="active site" evidence="11">
    <location>
        <position position="198"/>
    </location>
</feature>
<comment type="subcellular location">
    <subcellularLocation>
        <location evidence="1">Secreted</location>
    </subcellularLocation>
</comment>
<evidence type="ECO:0000256" key="1">
    <source>
        <dbReference type="ARBA" id="ARBA00004613"/>
    </source>
</evidence>
<keyword evidence="9 12" id="KW-1015">Disulfide bond</keyword>
<keyword evidence="7" id="KW-0378">Hydrolase</keyword>
<dbReference type="Gene3D" id="3.40.50.1820">
    <property type="entry name" value="alpha/beta hydrolase"/>
    <property type="match status" value="1"/>
</dbReference>
<evidence type="ECO:0000256" key="13">
    <source>
        <dbReference type="SAM" id="SignalP"/>
    </source>
</evidence>
<dbReference type="GO" id="GO:0050525">
    <property type="term" value="F:cutinase activity"/>
    <property type="evidence" value="ECO:0007669"/>
    <property type="project" value="UniProtKB-EC"/>
</dbReference>
<dbReference type="InterPro" id="IPR000675">
    <property type="entry name" value="Cutinase/axe"/>
</dbReference>
<comment type="catalytic activity">
    <reaction evidence="10">
        <text>cutin + H2O = cutin monomers.</text>
        <dbReference type="EC" id="3.1.1.74"/>
    </reaction>
</comment>
<proteinExistence type="inferred from homology"/>
<keyword evidence="4" id="KW-0719">Serine esterase</keyword>
<dbReference type="PANTHER" id="PTHR48250">
    <property type="entry name" value="CUTINASE 2-RELATED"/>
    <property type="match status" value="1"/>
</dbReference>
<dbReference type="InterPro" id="IPR011150">
    <property type="entry name" value="Cutinase_monf"/>
</dbReference>
<comment type="caution">
    <text evidence="14">The sequence shown here is derived from an EMBL/GenBank/DDBJ whole genome shotgun (WGS) entry which is preliminary data.</text>
</comment>
<dbReference type="OrthoDB" id="3225429at2759"/>
<dbReference type="InterPro" id="IPR029058">
    <property type="entry name" value="AB_hydrolase_fold"/>
</dbReference>
<keyword evidence="8" id="KW-0843">Virulence</keyword>
<evidence type="ECO:0000256" key="3">
    <source>
        <dbReference type="ARBA" id="ARBA00013095"/>
    </source>
</evidence>
<evidence type="ECO:0000256" key="7">
    <source>
        <dbReference type="ARBA" id="ARBA00022801"/>
    </source>
</evidence>
<dbReference type="PANTHER" id="PTHR48250:SF3">
    <property type="entry name" value="CUTINASE 1-RELATED"/>
    <property type="match status" value="1"/>
</dbReference>
<evidence type="ECO:0000256" key="9">
    <source>
        <dbReference type="ARBA" id="ARBA00023157"/>
    </source>
</evidence>
<dbReference type="Proteomes" id="UP000605986">
    <property type="component" value="Unassembled WGS sequence"/>
</dbReference>
<evidence type="ECO:0000256" key="10">
    <source>
        <dbReference type="ARBA" id="ARBA00034045"/>
    </source>
</evidence>
<feature type="disulfide bond" evidence="12">
    <location>
        <begin position="194"/>
        <end position="201"/>
    </location>
</feature>
<evidence type="ECO:0000256" key="5">
    <source>
        <dbReference type="ARBA" id="ARBA00022525"/>
    </source>
</evidence>
<dbReference type="GO" id="GO:0016052">
    <property type="term" value="P:carbohydrate catabolic process"/>
    <property type="evidence" value="ECO:0007669"/>
    <property type="project" value="TreeGrafter"/>
</dbReference>
<keyword evidence="6 13" id="KW-0732">Signal</keyword>
<evidence type="ECO:0000256" key="6">
    <source>
        <dbReference type="ARBA" id="ARBA00022729"/>
    </source>
</evidence>
<dbReference type="Pfam" id="PF01083">
    <property type="entry name" value="Cutinase"/>
    <property type="match status" value="1"/>
</dbReference>
<dbReference type="PRINTS" id="PR00129">
    <property type="entry name" value="CUTINASE"/>
</dbReference>
<name>A0A8H4P8A4_9HYPO</name>
<evidence type="ECO:0000256" key="12">
    <source>
        <dbReference type="PIRSR" id="PIRSR611150-2"/>
    </source>
</evidence>
<evidence type="ECO:0000256" key="4">
    <source>
        <dbReference type="ARBA" id="ARBA00022487"/>
    </source>
</evidence>
<feature type="active site" description="Nucleophile" evidence="11">
    <location>
        <position position="143"/>
    </location>
</feature>
<evidence type="ECO:0000313" key="14">
    <source>
        <dbReference type="EMBL" id="KAF4451652.1"/>
    </source>
</evidence>
<feature type="signal peptide" evidence="13">
    <location>
        <begin position="1"/>
        <end position="17"/>
    </location>
</feature>
<dbReference type="FunFam" id="3.40.50.1820:FF:000235">
    <property type="entry name" value="Cutinase 1"/>
    <property type="match status" value="1"/>
</dbReference>
<keyword evidence="15" id="KW-1185">Reference proteome</keyword>
<evidence type="ECO:0000256" key="11">
    <source>
        <dbReference type="PIRSR" id="PIRSR611150-1"/>
    </source>
</evidence>
<protein>
    <recommendedName>
        <fullName evidence="3">cutinase</fullName>
        <ecNumber evidence="3">3.1.1.74</ecNumber>
    </recommendedName>
</protein>
<feature type="active site" description="Proton donor/acceptor" evidence="11">
    <location>
        <position position="211"/>
    </location>
</feature>
<reference evidence="14" key="1">
    <citation type="submission" date="2020-01" db="EMBL/GenBank/DDBJ databases">
        <title>Identification and distribution of gene clusters putatively required for synthesis of sphingolipid metabolism inhibitors in phylogenetically diverse species of the filamentous fungus Fusarium.</title>
        <authorList>
            <person name="Kim H.-S."/>
            <person name="Busman M."/>
            <person name="Brown D.W."/>
            <person name="Divon H."/>
            <person name="Uhlig S."/>
            <person name="Proctor R.H."/>
        </authorList>
    </citation>
    <scope>NUCLEOTIDE SEQUENCE</scope>
    <source>
        <strain evidence="14">NRRL 53441</strain>
    </source>
</reference>
<dbReference type="EMBL" id="JAADJG010000212">
    <property type="protein sequence ID" value="KAF4451652.1"/>
    <property type="molecule type" value="Genomic_DNA"/>
</dbReference>
<evidence type="ECO:0000256" key="2">
    <source>
        <dbReference type="ARBA" id="ARBA00007534"/>
    </source>
</evidence>